<proteinExistence type="predicted"/>
<feature type="region of interest" description="Disordered" evidence="1">
    <location>
        <begin position="340"/>
        <end position="365"/>
    </location>
</feature>
<evidence type="ECO:0000313" key="3">
    <source>
        <dbReference type="EMBL" id="CAC5424374.1"/>
    </source>
</evidence>
<dbReference type="Pfam" id="PF00531">
    <property type="entry name" value="Death"/>
    <property type="match status" value="2"/>
</dbReference>
<sequence length="586" mass="67455">MEQQKKPMIKHHRHTRNRKWTKQLDRSKEVKHNIEDDYLEYVAKKLLKDWWQTVLSLNIPHCDIKAIEDKFPKAVEKQAFEGLTLWKKKRMLEKIDQNIMIDELINALKEVKREDLVFRISSDRDSASKMTLHRSMSSSAIVHVVFTDKYLNRIASQMSTDLNDIFLNLGLNRAQLDAINYSHPNDINRQALEGLIKWRDQTDMKTNDSESMFSTLISALTEAKRQDLVDFINRLRAEVSEKDSDEVNTDEIIQQKKQALTASDVRHADKASLVQNTESNDEKKQLSISVKKLASFFERKISENENASEKCCDTKQSIKEAVKLKFRKNELKRNSLQYEETTKQKKGQNVHSEVSDPLVGPGGSQVNENKSTLLHRLGLETYYPEKLTLAEVVGIHNIADNVSYTDIPFIFLRNIMMVNYNGRDILIEKVLDQLSKSQSMSEDWNVLEVNYYIEPNTCEMNFSLNPLDLVVSVWLCSSPEMRHALASKLFMCRLAIPLALPSEPGSLPMFNLWPLRSITLEQKVKNTYFQSNPLNCPVHVVTFVRLGQICISKSVLMNRLLCDKAHSSLSIKIATLDQQNGKLVKV</sequence>
<name>A0A6J8EV09_MYTCO</name>
<dbReference type="InterPro" id="IPR052986">
    <property type="entry name" value="VLIG_GTPase"/>
</dbReference>
<organism evidence="3 4">
    <name type="scientific">Mytilus coruscus</name>
    <name type="common">Sea mussel</name>
    <dbReference type="NCBI Taxonomy" id="42192"/>
    <lineage>
        <taxon>Eukaryota</taxon>
        <taxon>Metazoa</taxon>
        <taxon>Spiralia</taxon>
        <taxon>Lophotrochozoa</taxon>
        <taxon>Mollusca</taxon>
        <taxon>Bivalvia</taxon>
        <taxon>Autobranchia</taxon>
        <taxon>Pteriomorphia</taxon>
        <taxon>Mytilida</taxon>
        <taxon>Mytiloidea</taxon>
        <taxon>Mytilidae</taxon>
        <taxon>Mytilinae</taxon>
        <taxon>Mytilus</taxon>
    </lineage>
</organism>
<gene>
    <name evidence="3" type="ORF">MCOR_56292</name>
</gene>
<keyword evidence="4" id="KW-1185">Reference proteome</keyword>
<dbReference type="AlphaFoldDB" id="A0A6J8EV09"/>
<reference evidence="3 4" key="1">
    <citation type="submission" date="2020-06" db="EMBL/GenBank/DDBJ databases">
        <authorList>
            <person name="Li R."/>
            <person name="Bekaert M."/>
        </authorList>
    </citation>
    <scope>NUCLEOTIDE SEQUENCE [LARGE SCALE GENOMIC DNA]</scope>
    <source>
        <strain evidence="4">wild</strain>
    </source>
</reference>
<dbReference type="Gene3D" id="1.10.533.10">
    <property type="entry name" value="Death Domain, Fas"/>
    <property type="match status" value="2"/>
</dbReference>
<evidence type="ECO:0000259" key="2">
    <source>
        <dbReference type="PROSITE" id="PS50017"/>
    </source>
</evidence>
<feature type="domain" description="Death" evidence="2">
    <location>
        <begin position="147"/>
        <end position="236"/>
    </location>
</feature>
<dbReference type="InterPro" id="IPR011029">
    <property type="entry name" value="DEATH-like_dom_sf"/>
</dbReference>
<feature type="domain" description="Death" evidence="2">
    <location>
        <begin position="35"/>
        <end position="124"/>
    </location>
</feature>
<dbReference type="PANTHER" id="PTHR14819:SF25">
    <property type="entry name" value="CHROMOSOME UNDETERMINED SCAFFOLD_52, WHOLE GENOME SHOTGUN SEQUENCE"/>
    <property type="match status" value="1"/>
</dbReference>
<dbReference type="InterPro" id="IPR057365">
    <property type="entry name" value="URGCP"/>
</dbReference>
<dbReference type="PROSITE" id="PS50017">
    <property type="entry name" value="DEATH_DOMAIN"/>
    <property type="match status" value="2"/>
</dbReference>
<dbReference type="Pfam" id="PF25496">
    <property type="entry name" value="URGCP"/>
    <property type="match status" value="1"/>
</dbReference>
<dbReference type="InterPro" id="IPR000488">
    <property type="entry name" value="Death_dom"/>
</dbReference>
<accession>A0A6J8EV09</accession>
<dbReference type="OrthoDB" id="1597724at2759"/>
<dbReference type="GO" id="GO:0007165">
    <property type="term" value="P:signal transduction"/>
    <property type="evidence" value="ECO:0007669"/>
    <property type="project" value="InterPro"/>
</dbReference>
<dbReference type="Proteomes" id="UP000507470">
    <property type="component" value="Unassembled WGS sequence"/>
</dbReference>
<evidence type="ECO:0000313" key="4">
    <source>
        <dbReference type="Proteomes" id="UP000507470"/>
    </source>
</evidence>
<dbReference type="SUPFAM" id="SSF47986">
    <property type="entry name" value="DEATH domain"/>
    <property type="match status" value="2"/>
</dbReference>
<dbReference type="EMBL" id="CACVKT020010008">
    <property type="protein sequence ID" value="CAC5424374.1"/>
    <property type="molecule type" value="Genomic_DNA"/>
</dbReference>
<protein>
    <recommendedName>
        <fullName evidence="2">Death domain-containing protein</fullName>
    </recommendedName>
</protein>
<dbReference type="PANTHER" id="PTHR14819">
    <property type="entry name" value="GTP-BINDING"/>
    <property type="match status" value="1"/>
</dbReference>
<evidence type="ECO:0000256" key="1">
    <source>
        <dbReference type="SAM" id="MobiDB-lite"/>
    </source>
</evidence>
<dbReference type="CDD" id="cd01670">
    <property type="entry name" value="Death"/>
    <property type="match status" value="2"/>
</dbReference>